<protein>
    <recommendedName>
        <fullName evidence="3">DUF1877 domain-containing protein</fullName>
    </recommendedName>
</protein>
<sequence length="146" mass="15398">MGVLFDYFAAPDNDAAAATIDLVGGPSEASLPTVQLKGVDPFVQLGTLESLLTGVDYDTVIGRSIEPVAMADDGALLVVALTEELATTLSDADEARLREVAEPWSRTEEFGGEADPADLADVLTGLAELARDAKTRGDHLYCWVCV</sequence>
<keyword evidence="2" id="KW-1185">Reference proteome</keyword>
<evidence type="ECO:0000313" key="2">
    <source>
        <dbReference type="Proteomes" id="UP000028492"/>
    </source>
</evidence>
<dbReference type="STRING" id="208439.AJAP_00065"/>
<reference evidence="1 2" key="1">
    <citation type="journal article" date="2014" name="J. Biotechnol.">
        <title>Complete genome sequence of the actinobacterium Amycolatopsis japonica MG417-CF17(T) (=DSM 44213T) producing (S,S)-N,N'-ethylenediaminedisuccinic acid.</title>
        <authorList>
            <person name="Stegmann E."/>
            <person name="Albersmeier A."/>
            <person name="Spohn M."/>
            <person name="Gert H."/>
            <person name="Weber T."/>
            <person name="Wohlleben W."/>
            <person name="Kalinowski J."/>
            <person name="Ruckert C."/>
        </authorList>
    </citation>
    <scope>NUCLEOTIDE SEQUENCE [LARGE SCALE GENOMIC DNA]</scope>
    <source>
        <strain evidence="2">MG417-CF17 (DSM 44213)</strain>
    </source>
</reference>
<name>A0A075UG46_9PSEU</name>
<dbReference type="Proteomes" id="UP000028492">
    <property type="component" value="Chromosome"/>
</dbReference>
<evidence type="ECO:0008006" key="3">
    <source>
        <dbReference type="Google" id="ProtNLM"/>
    </source>
</evidence>
<dbReference type="eggNOG" id="ENOG5033E18">
    <property type="taxonomic scope" value="Bacteria"/>
</dbReference>
<evidence type="ECO:0000313" key="1">
    <source>
        <dbReference type="EMBL" id="AIG72952.1"/>
    </source>
</evidence>
<accession>A0A075UG46</accession>
<dbReference type="RefSeq" id="WP_038507028.1">
    <property type="nucleotide sequence ID" value="NZ_CP008953.1"/>
</dbReference>
<gene>
    <name evidence="1" type="ORF">AJAP_00065</name>
</gene>
<dbReference type="EMBL" id="CP008953">
    <property type="protein sequence ID" value="AIG72952.1"/>
    <property type="molecule type" value="Genomic_DNA"/>
</dbReference>
<dbReference type="HOGENOM" id="CLU_131457_0_0_11"/>
<organism evidence="1 2">
    <name type="scientific">Amycolatopsis japonica</name>
    <dbReference type="NCBI Taxonomy" id="208439"/>
    <lineage>
        <taxon>Bacteria</taxon>
        <taxon>Bacillati</taxon>
        <taxon>Actinomycetota</taxon>
        <taxon>Actinomycetes</taxon>
        <taxon>Pseudonocardiales</taxon>
        <taxon>Pseudonocardiaceae</taxon>
        <taxon>Amycolatopsis</taxon>
        <taxon>Amycolatopsis japonica group</taxon>
    </lineage>
</organism>
<dbReference type="AlphaFoldDB" id="A0A075UG46"/>
<dbReference type="KEGG" id="aja:AJAP_00065"/>
<proteinExistence type="predicted"/>